<dbReference type="PANTHER" id="PTHR11360:SF319">
    <property type="entry name" value="MAJOR FACILITATOR SUPERFAMILY (MFS) PROFILE DOMAIN-CONTAINING PROTEIN"/>
    <property type="match status" value="1"/>
</dbReference>
<reference evidence="2 3" key="1">
    <citation type="submission" date="2015-12" db="EMBL/GenBank/DDBJ databases">
        <title>Draft genome sequence of Moniliophthora roreri, the causal agent of frosty pod rot of cacao.</title>
        <authorList>
            <person name="Aime M.C."/>
            <person name="Diaz-Valderrama J.R."/>
            <person name="Kijpornyongpan T."/>
            <person name="Phillips-Mora W."/>
        </authorList>
    </citation>
    <scope>NUCLEOTIDE SEQUENCE [LARGE SCALE GENOMIC DNA]</scope>
    <source>
        <strain evidence="2 3">MCA 2952</strain>
    </source>
</reference>
<feature type="transmembrane region" description="Helical" evidence="1">
    <location>
        <begin position="72"/>
        <end position="91"/>
    </location>
</feature>
<sequence>MTYVASTAVLNGIPEGFSFNLVAIMNGSSGIGRLAAGIIGNRIGPMNHMIPSTIVSGLVILAWPAVRSQSAFIAVVVVFGFTAGSYSALLWQPILDLGDADELSRRVGIMMIFLACAGFLGPPTAGEVNNAAGMQAMTIYAGGCTLVGVALVLVARHMMLKKVFGKI</sequence>
<keyword evidence="1" id="KW-1133">Transmembrane helix</keyword>
<dbReference type="Gene3D" id="1.20.1250.20">
    <property type="entry name" value="MFS general substrate transporter like domains"/>
    <property type="match status" value="1"/>
</dbReference>
<evidence type="ECO:0000313" key="3">
    <source>
        <dbReference type="Proteomes" id="UP000054988"/>
    </source>
</evidence>
<feature type="transmembrane region" description="Helical" evidence="1">
    <location>
        <begin position="103"/>
        <end position="120"/>
    </location>
</feature>
<evidence type="ECO:0000256" key="1">
    <source>
        <dbReference type="SAM" id="Phobius"/>
    </source>
</evidence>
<dbReference type="AlphaFoldDB" id="A0A0W0F6V5"/>
<keyword evidence="1" id="KW-0472">Membrane</keyword>
<accession>A0A0W0F6V5</accession>
<feature type="transmembrane region" description="Helical" evidence="1">
    <location>
        <begin position="17"/>
        <end position="36"/>
    </location>
</feature>
<feature type="transmembrane region" description="Helical" evidence="1">
    <location>
        <begin position="132"/>
        <end position="154"/>
    </location>
</feature>
<keyword evidence="1" id="KW-0812">Transmembrane</keyword>
<dbReference type="InterPro" id="IPR050327">
    <property type="entry name" value="Proton-linked_MCT"/>
</dbReference>
<dbReference type="InterPro" id="IPR036259">
    <property type="entry name" value="MFS_trans_sf"/>
</dbReference>
<dbReference type="PANTHER" id="PTHR11360">
    <property type="entry name" value="MONOCARBOXYLATE TRANSPORTER"/>
    <property type="match status" value="1"/>
</dbReference>
<dbReference type="EMBL" id="LATX01002262">
    <property type="protein sequence ID" value="KTB32057.1"/>
    <property type="molecule type" value="Genomic_DNA"/>
</dbReference>
<protein>
    <submittedName>
        <fullName evidence="2">Putative MFS general substrate transporter</fullName>
    </submittedName>
</protein>
<organism evidence="2 3">
    <name type="scientific">Moniliophthora roreri</name>
    <name type="common">Frosty pod rot fungus</name>
    <name type="synonym">Monilia roreri</name>
    <dbReference type="NCBI Taxonomy" id="221103"/>
    <lineage>
        <taxon>Eukaryota</taxon>
        <taxon>Fungi</taxon>
        <taxon>Dikarya</taxon>
        <taxon>Basidiomycota</taxon>
        <taxon>Agaricomycotina</taxon>
        <taxon>Agaricomycetes</taxon>
        <taxon>Agaricomycetidae</taxon>
        <taxon>Agaricales</taxon>
        <taxon>Marasmiineae</taxon>
        <taxon>Marasmiaceae</taxon>
        <taxon>Moniliophthora</taxon>
    </lineage>
</organism>
<dbReference type="SUPFAM" id="SSF103473">
    <property type="entry name" value="MFS general substrate transporter"/>
    <property type="match status" value="1"/>
</dbReference>
<evidence type="ECO:0000313" key="2">
    <source>
        <dbReference type="EMBL" id="KTB32057.1"/>
    </source>
</evidence>
<name>A0A0W0F6V5_MONRR</name>
<proteinExistence type="predicted"/>
<comment type="caution">
    <text evidence="2">The sequence shown here is derived from an EMBL/GenBank/DDBJ whole genome shotgun (WGS) entry which is preliminary data.</text>
</comment>
<feature type="transmembrane region" description="Helical" evidence="1">
    <location>
        <begin position="48"/>
        <end position="66"/>
    </location>
</feature>
<gene>
    <name evidence="2" type="ORF">WG66_15352</name>
</gene>
<dbReference type="Proteomes" id="UP000054988">
    <property type="component" value="Unassembled WGS sequence"/>
</dbReference>